<evidence type="ECO:0000256" key="1">
    <source>
        <dbReference type="ARBA" id="ARBA00022596"/>
    </source>
</evidence>
<dbReference type="InterPro" id="IPR000688">
    <property type="entry name" value="HypA/HybF"/>
</dbReference>
<evidence type="ECO:0000313" key="6">
    <source>
        <dbReference type="Proteomes" id="UP000533637"/>
    </source>
</evidence>
<feature type="binding site" evidence="4">
    <location>
        <position position="76"/>
    </location>
    <ligand>
        <name>Zn(2+)</name>
        <dbReference type="ChEBI" id="CHEBI:29105"/>
    </ligand>
</feature>
<dbReference type="Gene3D" id="3.30.2320.80">
    <property type="match status" value="1"/>
</dbReference>
<evidence type="ECO:0000313" key="5">
    <source>
        <dbReference type="EMBL" id="MBB4623195.1"/>
    </source>
</evidence>
<keyword evidence="6" id="KW-1185">Reference proteome</keyword>
<gene>
    <name evidence="4" type="primary">hypA</name>
    <name evidence="5" type="ORF">GGQ57_003107</name>
</gene>
<feature type="binding site" evidence="4">
    <location>
        <position position="73"/>
    </location>
    <ligand>
        <name>Zn(2+)</name>
        <dbReference type="ChEBI" id="CHEBI:29105"/>
    </ligand>
</feature>
<comment type="caution">
    <text evidence="5">The sequence shown here is derived from an EMBL/GenBank/DDBJ whole genome shotgun (WGS) entry which is preliminary data.</text>
</comment>
<comment type="function">
    <text evidence="4">Involved in the maturation of [NiFe] hydrogenases. Required for nickel insertion into the metal center of the hydrogenase.</text>
</comment>
<comment type="similarity">
    <text evidence="4">Belongs to the HypA/HybF family.</text>
</comment>
<dbReference type="PIRSF" id="PIRSF004761">
    <property type="entry name" value="Hydrgn_mat_HypA"/>
    <property type="match status" value="1"/>
</dbReference>
<accession>A0ABR6KP07</accession>
<name>A0ABR6KP07_9BACT</name>
<evidence type="ECO:0000256" key="3">
    <source>
        <dbReference type="ARBA" id="ARBA00022833"/>
    </source>
</evidence>
<evidence type="ECO:0000256" key="4">
    <source>
        <dbReference type="HAMAP-Rule" id="MF_00213"/>
    </source>
</evidence>
<feature type="binding site" evidence="4">
    <location>
        <position position="92"/>
    </location>
    <ligand>
        <name>Zn(2+)</name>
        <dbReference type="ChEBI" id="CHEBI:29105"/>
    </ligand>
</feature>
<keyword evidence="1 4" id="KW-0533">Nickel</keyword>
<keyword evidence="3 4" id="KW-0862">Zinc</keyword>
<dbReference type="HAMAP" id="MF_00213">
    <property type="entry name" value="HypA_HybF"/>
    <property type="match status" value="1"/>
</dbReference>
<organism evidence="5 6">
    <name type="scientific">Parabacteroides faecis</name>
    <dbReference type="NCBI Taxonomy" id="1217282"/>
    <lineage>
        <taxon>Bacteria</taxon>
        <taxon>Pseudomonadati</taxon>
        <taxon>Bacteroidota</taxon>
        <taxon>Bacteroidia</taxon>
        <taxon>Bacteroidales</taxon>
        <taxon>Tannerellaceae</taxon>
        <taxon>Parabacteroides</taxon>
    </lineage>
</organism>
<evidence type="ECO:0000256" key="2">
    <source>
        <dbReference type="ARBA" id="ARBA00022723"/>
    </source>
</evidence>
<dbReference type="Pfam" id="PF01155">
    <property type="entry name" value="HypA"/>
    <property type="match status" value="1"/>
</dbReference>
<reference evidence="5 6" key="1">
    <citation type="submission" date="2020-08" db="EMBL/GenBank/DDBJ databases">
        <title>Genomic Encyclopedia of Type Strains, Phase IV (KMG-IV): sequencing the most valuable type-strain genomes for metagenomic binning, comparative biology and taxonomic classification.</title>
        <authorList>
            <person name="Goeker M."/>
        </authorList>
    </citation>
    <scope>NUCLEOTIDE SEQUENCE [LARGE SCALE GENOMIC DNA]</scope>
    <source>
        <strain evidence="5 6">DSM 102983</strain>
    </source>
</reference>
<dbReference type="PANTHER" id="PTHR34535:SF3">
    <property type="entry name" value="HYDROGENASE MATURATION FACTOR HYPA"/>
    <property type="match status" value="1"/>
</dbReference>
<dbReference type="PANTHER" id="PTHR34535">
    <property type="entry name" value="HYDROGENASE MATURATION FACTOR HYPA"/>
    <property type="match status" value="1"/>
</dbReference>
<feature type="binding site" evidence="4">
    <location>
        <position position="89"/>
    </location>
    <ligand>
        <name>Zn(2+)</name>
        <dbReference type="ChEBI" id="CHEBI:29105"/>
    </ligand>
</feature>
<feature type="binding site" evidence="4">
    <location>
        <position position="2"/>
    </location>
    <ligand>
        <name>Ni(2+)</name>
        <dbReference type="ChEBI" id="CHEBI:49786"/>
    </ligand>
</feature>
<dbReference type="RefSeq" id="WP_183671390.1">
    <property type="nucleotide sequence ID" value="NZ_BMPB01000007.1"/>
</dbReference>
<dbReference type="Proteomes" id="UP000533637">
    <property type="component" value="Unassembled WGS sequence"/>
</dbReference>
<keyword evidence="2 4" id="KW-0479">Metal-binding</keyword>
<proteinExistence type="inferred from homology"/>
<dbReference type="EMBL" id="JACHOC010000006">
    <property type="protein sequence ID" value="MBB4623195.1"/>
    <property type="molecule type" value="Genomic_DNA"/>
</dbReference>
<protein>
    <recommendedName>
        <fullName evidence="4">Hydrogenase maturation factor HypA</fullName>
    </recommendedName>
</protein>
<sequence length="113" mass="12415">MHEMSIAQSIVELAEEQARSRHSEAVEELELEIGRLAGVELHTLDFALESAVKGSMLEHASIVRHIIDGEGTCTDCGQFFPMEALFTPCPACGSYCVKIIKGKELRVKSIVIK</sequence>